<organism evidence="1 2">
    <name type="scientific">Tannerella sp. oral taxon BU063 isolate Cell 2</name>
    <dbReference type="NCBI Taxonomy" id="1411148"/>
    <lineage>
        <taxon>Bacteria</taxon>
        <taxon>Pseudomonadati</taxon>
        <taxon>Bacteroidota</taxon>
        <taxon>Bacteroidia</taxon>
        <taxon>Bacteroidales</taxon>
        <taxon>Tannerellaceae</taxon>
        <taxon>Tannerella</taxon>
    </lineage>
</organism>
<accession>W2C7A9</accession>
<dbReference type="AlphaFoldDB" id="W2C7A9"/>
<gene>
    <name evidence="1" type="ORF">N425_01650</name>
</gene>
<evidence type="ECO:0000313" key="2">
    <source>
        <dbReference type="Proteomes" id="UP000018837"/>
    </source>
</evidence>
<proteinExistence type="predicted"/>
<protein>
    <submittedName>
        <fullName evidence="1">Uncharacterized protein</fullName>
    </submittedName>
</protein>
<reference evidence="1 2" key="1">
    <citation type="submission" date="2013-11" db="EMBL/GenBank/DDBJ databases">
        <title>Single cell genomics of uncultured Tannerella BU063 (oral taxon 286).</title>
        <authorList>
            <person name="Beall C.J."/>
            <person name="Campbell A.G."/>
            <person name="Griffen A.L."/>
            <person name="Podar M."/>
            <person name="Leys E.J."/>
        </authorList>
    </citation>
    <scope>NUCLEOTIDE SEQUENCE [LARGE SCALE GENOMIC DNA]</scope>
    <source>
        <strain evidence="1">Cell 2</strain>
    </source>
</reference>
<dbReference type="Proteomes" id="UP000018837">
    <property type="component" value="Unassembled WGS sequence"/>
</dbReference>
<comment type="caution">
    <text evidence="1">The sequence shown here is derived from an EMBL/GenBank/DDBJ whole genome shotgun (WGS) entry which is preliminary data.</text>
</comment>
<evidence type="ECO:0000313" key="1">
    <source>
        <dbReference type="EMBL" id="ETK02928.1"/>
    </source>
</evidence>
<name>W2C7A9_9BACT</name>
<sequence length="139" mass="15948">MDKDTMALGPSGVDSALFVEHPYGFDELSYLLKGVFVASPHTTEGIEERRHLFVERVHKMADELERMVKEKDEVRATILVAIERSGEGGYFPVVCVSSKGSNEMLVEACNFIYSDKRLKWAMEAVLYRELRVIERRNYI</sequence>
<dbReference type="EMBL" id="AYUF01000283">
    <property type="protein sequence ID" value="ETK02928.1"/>
    <property type="molecule type" value="Genomic_DNA"/>
</dbReference>